<proteinExistence type="predicted"/>
<reference evidence="2 3" key="1">
    <citation type="submission" date="2019-02" db="EMBL/GenBank/DDBJ databases">
        <title>Investigation of anaerobic lignin degradation for improved lignocellulosic biofuels.</title>
        <authorList>
            <person name="Deangelis K."/>
        </authorList>
    </citation>
    <scope>NUCLEOTIDE SEQUENCE [LARGE SCALE GENOMIC DNA]</scope>
    <source>
        <strain evidence="2 3">159R</strain>
    </source>
</reference>
<sequence>MGKLLQLRDALALLGQADTPRLSAQLNLSVAMTEAMLEQLVSMGQVERIADAPTGGCKHCPQKRQCRAPAYRLVTAGR</sequence>
<dbReference type="RefSeq" id="WP_132923728.1">
    <property type="nucleotide sequence ID" value="NZ_SJOI01000001.1"/>
</dbReference>
<evidence type="ECO:0000259" key="1">
    <source>
        <dbReference type="Pfam" id="PF09012"/>
    </source>
</evidence>
<evidence type="ECO:0000313" key="3">
    <source>
        <dbReference type="Proteomes" id="UP000294555"/>
    </source>
</evidence>
<dbReference type="Pfam" id="PF09012">
    <property type="entry name" value="FeoC"/>
    <property type="match status" value="1"/>
</dbReference>
<dbReference type="InterPro" id="IPR036388">
    <property type="entry name" value="WH-like_DNA-bd_sf"/>
</dbReference>
<dbReference type="EMBL" id="SJOI01000001">
    <property type="protein sequence ID" value="TCL04989.1"/>
    <property type="molecule type" value="Genomic_DNA"/>
</dbReference>
<dbReference type="InterPro" id="IPR036390">
    <property type="entry name" value="WH_DNA-bd_sf"/>
</dbReference>
<gene>
    <name evidence="2" type="ORF">EZJ58_3142</name>
</gene>
<keyword evidence="3" id="KW-1185">Reference proteome</keyword>
<dbReference type="Proteomes" id="UP000294555">
    <property type="component" value="Unassembled WGS sequence"/>
</dbReference>
<dbReference type="AlphaFoldDB" id="A0A4R1NDT8"/>
<name>A0A4R1NDT8_9GAMM</name>
<dbReference type="Gene3D" id="1.10.10.10">
    <property type="entry name" value="Winged helix-like DNA-binding domain superfamily/Winged helix DNA-binding domain"/>
    <property type="match status" value="1"/>
</dbReference>
<dbReference type="InterPro" id="IPR015102">
    <property type="entry name" value="Tscrpt_reg_HTH_FeoC"/>
</dbReference>
<accession>A0A4R1NDT8</accession>
<feature type="domain" description="Transcriptional regulator HTH-type FeoC" evidence="1">
    <location>
        <begin position="4"/>
        <end position="65"/>
    </location>
</feature>
<organism evidence="2 3">
    <name type="scientific">Sodalis ligni</name>
    <dbReference type="NCBI Taxonomy" id="2697027"/>
    <lineage>
        <taxon>Bacteria</taxon>
        <taxon>Pseudomonadati</taxon>
        <taxon>Pseudomonadota</taxon>
        <taxon>Gammaproteobacteria</taxon>
        <taxon>Enterobacterales</taxon>
        <taxon>Bruguierivoracaceae</taxon>
        <taxon>Sodalis</taxon>
    </lineage>
</organism>
<dbReference type="OrthoDB" id="6903254at2"/>
<evidence type="ECO:0000313" key="2">
    <source>
        <dbReference type="EMBL" id="TCL04989.1"/>
    </source>
</evidence>
<dbReference type="SUPFAM" id="SSF46785">
    <property type="entry name" value="Winged helix' DNA-binding domain"/>
    <property type="match status" value="1"/>
</dbReference>
<protein>
    <submittedName>
        <fullName evidence="2">Ferrous iron transport protein C</fullName>
    </submittedName>
</protein>
<comment type="caution">
    <text evidence="2">The sequence shown here is derived from an EMBL/GenBank/DDBJ whole genome shotgun (WGS) entry which is preliminary data.</text>
</comment>